<dbReference type="EMBL" id="JAJOMB010000011">
    <property type="protein sequence ID" value="MCD5313296.1"/>
    <property type="molecule type" value="Genomic_DNA"/>
</dbReference>
<dbReference type="InterPro" id="IPR000160">
    <property type="entry name" value="GGDEF_dom"/>
</dbReference>
<dbReference type="InterPro" id="IPR043128">
    <property type="entry name" value="Rev_trsase/Diguanyl_cyclase"/>
</dbReference>
<evidence type="ECO:0000313" key="2">
    <source>
        <dbReference type="EMBL" id="MCD5313296.1"/>
    </source>
</evidence>
<dbReference type="Gene3D" id="3.30.70.270">
    <property type="match status" value="1"/>
</dbReference>
<dbReference type="RefSeq" id="WP_231444356.1">
    <property type="nucleotide sequence ID" value="NZ_JAJOMB010000011.1"/>
</dbReference>
<dbReference type="GO" id="GO:0052621">
    <property type="term" value="F:diguanylate cyclase activity"/>
    <property type="evidence" value="ECO:0007669"/>
    <property type="project" value="TreeGrafter"/>
</dbReference>
<dbReference type="SMART" id="SM00267">
    <property type="entry name" value="GGDEF"/>
    <property type="match status" value="1"/>
</dbReference>
<name>A0A9X1NHD2_9ACTN</name>
<dbReference type="AlphaFoldDB" id="A0A9X1NHD2"/>
<comment type="caution">
    <text evidence="2">The sequence shown here is derived from an EMBL/GenBank/DDBJ whole genome shotgun (WGS) entry which is preliminary data.</text>
</comment>
<dbReference type="PANTHER" id="PTHR45138:SF9">
    <property type="entry name" value="DIGUANYLATE CYCLASE DGCM-RELATED"/>
    <property type="match status" value="1"/>
</dbReference>
<dbReference type="PROSITE" id="PS50887">
    <property type="entry name" value="GGDEF"/>
    <property type="match status" value="1"/>
</dbReference>
<reference evidence="2" key="1">
    <citation type="submission" date="2021-11" db="EMBL/GenBank/DDBJ databases">
        <title>Streptomyces corallinus and Kineosporia corallina sp. nov., two new coral-derived marine actinobacteria.</title>
        <authorList>
            <person name="Buangrab K."/>
            <person name="Sutthacheep M."/>
            <person name="Yeemin T."/>
            <person name="Harunari E."/>
            <person name="Igarashi Y."/>
            <person name="Sripreechasak P."/>
            <person name="Kanchanasin P."/>
            <person name="Tanasupawat S."/>
            <person name="Phongsopitanun W."/>
        </authorList>
    </citation>
    <scope>NUCLEOTIDE SEQUENCE</scope>
    <source>
        <strain evidence="2">JCM 31032</strain>
    </source>
</reference>
<proteinExistence type="predicted"/>
<sequence length="538" mass="57785">MIHAHTPAPGAAPTVQIGPEQTAALVKAYELIEAAQDHDVTAEIAELDARAAQLGWGDVGLLMHFARSLAARDAGRDDTEHVQAMLKAATELGDQALLALSMATSAQRAANLGSALSQARPGAEPLVRAVVLLDDGHGPVVHRIAAQIEVAGTFHALSLWPLAHEQLALIEPFFGAEPDSAWAEVLQRQQRVVHINKSDMAVDEACAMAEVGKWDNAARFAARYLPRVLDPLDGGWPPSWISLTHAFADLFAALAGQPSPADRDLITRSAPDPADDPNLVMLSVADAIRAYRAGDTAEAARLAGPCAGPVTPNVPVHLRLLALNLAAHTPQTPPAALTYAAELAGLRWNGRLSRLSSMRAAIEAERRRVEHEFLRDQVLIDDLTGLGNRRAYTAYLERLRRNREPRAELVIMMIDVDHFKAVNDTFGHDAGDEVLRRIGAILASHVRSVDLAARLGGDEFVVVMAPDTSGVGETRAESIVLAVQQFPWSEVAPGMGISISLGLYRGPATDLAHLTSEADRQLYVAKRQGRGRVSIGTR</sequence>
<dbReference type="Proteomes" id="UP001138997">
    <property type="component" value="Unassembled WGS sequence"/>
</dbReference>
<dbReference type="CDD" id="cd01949">
    <property type="entry name" value="GGDEF"/>
    <property type="match status" value="1"/>
</dbReference>
<evidence type="ECO:0000259" key="1">
    <source>
        <dbReference type="PROSITE" id="PS50887"/>
    </source>
</evidence>
<dbReference type="NCBIfam" id="TIGR00254">
    <property type="entry name" value="GGDEF"/>
    <property type="match status" value="1"/>
</dbReference>
<dbReference type="SUPFAM" id="SSF55073">
    <property type="entry name" value="Nucleotide cyclase"/>
    <property type="match status" value="1"/>
</dbReference>
<protein>
    <submittedName>
        <fullName evidence="2">GGDEF domain-containing protein</fullName>
    </submittedName>
</protein>
<gene>
    <name evidence="2" type="ORF">LR394_20520</name>
</gene>
<dbReference type="FunFam" id="3.30.70.270:FF:000001">
    <property type="entry name" value="Diguanylate cyclase domain protein"/>
    <property type="match status" value="1"/>
</dbReference>
<accession>A0A9X1NHD2</accession>
<organism evidence="2 3">
    <name type="scientific">Kineosporia babensis</name>
    <dbReference type="NCBI Taxonomy" id="499548"/>
    <lineage>
        <taxon>Bacteria</taxon>
        <taxon>Bacillati</taxon>
        <taxon>Actinomycetota</taxon>
        <taxon>Actinomycetes</taxon>
        <taxon>Kineosporiales</taxon>
        <taxon>Kineosporiaceae</taxon>
        <taxon>Kineosporia</taxon>
    </lineage>
</organism>
<dbReference type="InterPro" id="IPR050469">
    <property type="entry name" value="Diguanylate_Cyclase"/>
</dbReference>
<dbReference type="Pfam" id="PF00990">
    <property type="entry name" value="GGDEF"/>
    <property type="match status" value="1"/>
</dbReference>
<feature type="domain" description="GGDEF" evidence="1">
    <location>
        <begin position="407"/>
        <end position="538"/>
    </location>
</feature>
<dbReference type="InterPro" id="IPR029787">
    <property type="entry name" value="Nucleotide_cyclase"/>
</dbReference>
<keyword evidence="3" id="KW-1185">Reference proteome</keyword>
<dbReference type="PANTHER" id="PTHR45138">
    <property type="entry name" value="REGULATORY COMPONENTS OF SENSORY TRANSDUCTION SYSTEM"/>
    <property type="match status" value="1"/>
</dbReference>
<evidence type="ECO:0000313" key="3">
    <source>
        <dbReference type="Proteomes" id="UP001138997"/>
    </source>
</evidence>